<dbReference type="EMBL" id="JPSP01000009">
    <property type="protein sequence ID" value="KFF41335.1"/>
    <property type="molecule type" value="Genomic_DNA"/>
</dbReference>
<keyword evidence="1" id="KW-1133">Transmembrane helix</keyword>
<dbReference type="STRING" id="1527444.ucyna2_00859"/>
<gene>
    <name evidence="2" type="ORF">ucyna2_00859</name>
</gene>
<dbReference type="Proteomes" id="UP000028922">
    <property type="component" value="Unassembled WGS sequence"/>
</dbReference>
<dbReference type="Pfam" id="PF07444">
    <property type="entry name" value="Ycf66_N"/>
    <property type="match status" value="1"/>
</dbReference>
<feature type="transmembrane region" description="Helical" evidence="1">
    <location>
        <begin position="33"/>
        <end position="50"/>
    </location>
</feature>
<proteinExistence type="predicted"/>
<evidence type="ECO:0000313" key="3">
    <source>
        <dbReference type="Proteomes" id="UP000028922"/>
    </source>
</evidence>
<evidence type="ECO:0000313" key="2">
    <source>
        <dbReference type="EMBL" id="KFF41335.1"/>
    </source>
</evidence>
<accession>A0A086CGM1</accession>
<keyword evidence="1" id="KW-0472">Membrane</keyword>
<sequence>MLVHTLSVTAGLASLFLYLSAFFFPRLHRKDDFFWSGLGLFYSLSLWICVEEVTEGLLLGQLCILILVLSFGWQNFRLRNTMINLEHQTNFTEFSFLGWIQRLLKRQSFFSTVSSNKNKKPGFNYRKKELNLEKKNTIENEDIGISKETQNKILLDLDEEKISNTENKSFSFKSLFPFSK</sequence>
<dbReference type="AlphaFoldDB" id="A0A086CGM1"/>
<organism evidence="2 3">
    <name type="scientific">Candidatus Atelocyanobacterium thalassa isolate SIO64986</name>
    <dbReference type="NCBI Taxonomy" id="1527444"/>
    <lineage>
        <taxon>Bacteria</taxon>
        <taxon>Bacillati</taxon>
        <taxon>Cyanobacteriota</taxon>
        <taxon>Cyanophyceae</taxon>
        <taxon>Oscillatoriophycideae</taxon>
        <taxon>Chroococcales</taxon>
        <taxon>Aphanothecaceae</taxon>
        <taxon>Candidatus Atelocyanobacterium</taxon>
        <taxon>Candidatus Atelocyanobacterium thalassae</taxon>
    </lineage>
</organism>
<comment type="caution">
    <text evidence="2">The sequence shown here is derived from an EMBL/GenBank/DDBJ whole genome shotgun (WGS) entry which is preliminary data.</text>
</comment>
<name>A0A086CGM1_9CHRO</name>
<feature type="transmembrane region" description="Helical" evidence="1">
    <location>
        <begin position="6"/>
        <end position="24"/>
    </location>
</feature>
<evidence type="ECO:0000256" key="1">
    <source>
        <dbReference type="SAM" id="Phobius"/>
    </source>
</evidence>
<feature type="transmembrane region" description="Helical" evidence="1">
    <location>
        <begin position="56"/>
        <end position="73"/>
    </location>
</feature>
<dbReference type="InterPro" id="IPR010004">
    <property type="entry name" value="Uncharacterised_Ycf66"/>
</dbReference>
<dbReference type="eggNOG" id="COG3238">
    <property type="taxonomic scope" value="Bacteria"/>
</dbReference>
<reference evidence="2 3" key="1">
    <citation type="submission" date="2014-08" db="EMBL/GenBank/DDBJ databases">
        <title>Comparative genomics reveals surprising divergence of two closely related strains of uncultivated UCYN-A cyanobacteria.</title>
        <authorList>
            <person name="Bombar D."/>
            <person name="Heller P."/>
            <person name="Sanchez-Baracaldo P."/>
            <person name="Carter B.J."/>
            <person name="Zert J.P."/>
        </authorList>
    </citation>
    <scope>NUCLEOTIDE SEQUENCE [LARGE SCALE GENOMIC DNA]</scope>
</reference>
<keyword evidence="1" id="KW-0812">Transmembrane</keyword>
<protein>
    <submittedName>
        <fullName evidence="2">Ycf66 protein</fullName>
    </submittedName>
</protein>